<keyword evidence="3" id="KW-0812">Transmembrane</keyword>
<sequence length="256" mass="26911">MGTQIERTPVQSVVHVGISLTVGIALTAVLFVVVPERDIPDATVHPAVVTGACLAGQLLYLSYSLDASVLVQSPRSAVFGIANAVTLLRGALYAVVAGFVVVPAEAAIAWVPAACYGVGVVLDQLDGTIARTVGQETTLGTRLDQAFDTFGFVVAPLVAVLWGALPVYYLALSGARYAFVGAVWLRRWRGGTVYSLPDSDLGRYLAGLQMVFITVALVPTAPTAYVHSVAPLALAPSIAVFVRDYYHVTGRLGTTH</sequence>
<dbReference type="Pfam" id="PF01066">
    <property type="entry name" value="CDP-OH_P_transf"/>
    <property type="match status" value="1"/>
</dbReference>
<dbReference type="GO" id="GO:0008654">
    <property type="term" value="P:phospholipid biosynthetic process"/>
    <property type="evidence" value="ECO:0007669"/>
    <property type="project" value="InterPro"/>
</dbReference>
<dbReference type="PROSITE" id="PS00379">
    <property type="entry name" value="CDP_ALCOHOL_P_TRANSF"/>
    <property type="match status" value="1"/>
</dbReference>
<feature type="transmembrane region" description="Helical" evidence="3">
    <location>
        <begin position="12"/>
        <end position="34"/>
    </location>
</feature>
<proteinExistence type="inferred from homology"/>
<accession>A0A1G8S6S9</accession>
<dbReference type="GO" id="GO:0016020">
    <property type="term" value="C:membrane"/>
    <property type="evidence" value="ECO:0007669"/>
    <property type="project" value="InterPro"/>
</dbReference>
<evidence type="ECO:0000256" key="1">
    <source>
        <dbReference type="ARBA" id="ARBA00022679"/>
    </source>
</evidence>
<feature type="transmembrane region" description="Helical" evidence="3">
    <location>
        <begin position="46"/>
        <end position="65"/>
    </location>
</feature>
<dbReference type="OrthoDB" id="331608at2157"/>
<dbReference type="InterPro" id="IPR048254">
    <property type="entry name" value="CDP_ALCOHOL_P_TRANSF_CS"/>
</dbReference>
<feature type="transmembrane region" description="Helical" evidence="3">
    <location>
        <begin position="201"/>
        <end position="218"/>
    </location>
</feature>
<evidence type="ECO:0000313" key="4">
    <source>
        <dbReference type="EMBL" id="SDJ24380.1"/>
    </source>
</evidence>
<gene>
    <name evidence="4" type="ORF">SAMN05216226_101293</name>
</gene>
<dbReference type="Gene3D" id="1.20.120.1760">
    <property type="match status" value="1"/>
</dbReference>
<evidence type="ECO:0000256" key="2">
    <source>
        <dbReference type="RuleBase" id="RU003750"/>
    </source>
</evidence>
<dbReference type="InterPro" id="IPR043130">
    <property type="entry name" value="CDP-OH_PTrfase_TM_dom"/>
</dbReference>
<dbReference type="STRING" id="890420.SAMN05216226_101293"/>
<evidence type="ECO:0000256" key="3">
    <source>
        <dbReference type="SAM" id="Phobius"/>
    </source>
</evidence>
<name>A0A1G8S6S9_9EURY</name>
<keyword evidence="5" id="KW-1185">Reference proteome</keyword>
<comment type="similarity">
    <text evidence="2">Belongs to the CDP-alcohol phosphatidyltransferase class-I family.</text>
</comment>
<protein>
    <submittedName>
        <fullName evidence="4">CDP-diacylglycerol--glycerol-3-phosphate 3-phosphatidyltransferase</fullName>
    </submittedName>
</protein>
<organism evidence="4 5">
    <name type="scientific">Halovenus aranensis</name>
    <dbReference type="NCBI Taxonomy" id="890420"/>
    <lineage>
        <taxon>Archaea</taxon>
        <taxon>Methanobacteriati</taxon>
        <taxon>Methanobacteriota</taxon>
        <taxon>Stenosarchaea group</taxon>
        <taxon>Halobacteria</taxon>
        <taxon>Halobacteriales</taxon>
        <taxon>Haloarculaceae</taxon>
        <taxon>Halovenus</taxon>
    </lineage>
</organism>
<evidence type="ECO:0000313" key="5">
    <source>
        <dbReference type="Proteomes" id="UP000198856"/>
    </source>
</evidence>
<dbReference type="RefSeq" id="WP_092698677.1">
    <property type="nucleotide sequence ID" value="NZ_FNFC01000001.1"/>
</dbReference>
<keyword evidence="3" id="KW-0472">Membrane</keyword>
<reference evidence="4 5" key="1">
    <citation type="submission" date="2016-10" db="EMBL/GenBank/DDBJ databases">
        <authorList>
            <person name="de Groot N.N."/>
        </authorList>
    </citation>
    <scope>NUCLEOTIDE SEQUENCE [LARGE SCALE GENOMIC DNA]</scope>
    <source>
        <strain evidence="4 5">IBRC-M10015</strain>
    </source>
</reference>
<dbReference type="EMBL" id="FNFC01000001">
    <property type="protein sequence ID" value="SDJ24380.1"/>
    <property type="molecule type" value="Genomic_DNA"/>
</dbReference>
<dbReference type="GO" id="GO:0016780">
    <property type="term" value="F:phosphotransferase activity, for other substituted phosphate groups"/>
    <property type="evidence" value="ECO:0007669"/>
    <property type="project" value="InterPro"/>
</dbReference>
<dbReference type="AlphaFoldDB" id="A0A1G8S6S9"/>
<feature type="transmembrane region" description="Helical" evidence="3">
    <location>
        <begin position="146"/>
        <end position="162"/>
    </location>
</feature>
<dbReference type="InterPro" id="IPR000462">
    <property type="entry name" value="CDP-OH_P_trans"/>
</dbReference>
<keyword evidence="3" id="KW-1133">Transmembrane helix</keyword>
<dbReference type="Proteomes" id="UP000198856">
    <property type="component" value="Unassembled WGS sequence"/>
</dbReference>
<keyword evidence="1 2" id="KW-0808">Transferase</keyword>